<evidence type="ECO:0000313" key="7">
    <source>
        <dbReference type="Proteomes" id="UP000250321"/>
    </source>
</evidence>
<evidence type="ECO:0000256" key="1">
    <source>
        <dbReference type="ARBA" id="ARBA00010617"/>
    </source>
</evidence>
<dbReference type="Pfam" id="PF00067">
    <property type="entry name" value="p450"/>
    <property type="match status" value="1"/>
</dbReference>
<dbReference type="Proteomes" id="UP000250321">
    <property type="component" value="Unassembled WGS sequence"/>
</dbReference>
<dbReference type="AlphaFoldDB" id="A0A314U8E1"/>
<keyword evidence="5" id="KW-0408">Iron</keyword>
<evidence type="ECO:0000256" key="4">
    <source>
        <dbReference type="ARBA" id="ARBA00023002"/>
    </source>
</evidence>
<keyword evidence="3" id="KW-0479">Metal-binding</keyword>
<dbReference type="InterPro" id="IPR036396">
    <property type="entry name" value="Cyt_P450_sf"/>
</dbReference>
<dbReference type="GO" id="GO:0020037">
    <property type="term" value="F:heme binding"/>
    <property type="evidence" value="ECO:0007669"/>
    <property type="project" value="InterPro"/>
</dbReference>
<keyword evidence="2" id="KW-0349">Heme</keyword>
<dbReference type="InterPro" id="IPR002401">
    <property type="entry name" value="Cyt_P450_E_grp-I"/>
</dbReference>
<reference evidence="6 7" key="1">
    <citation type="submission" date="2018-02" db="EMBL/GenBank/DDBJ databases">
        <title>Draft genome of wild Prunus yedoensis var. nudiflora.</title>
        <authorList>
            <person name="Baek S."/>
            <person name="Kim J.-H."/>
            <person name="Choi K."/>
            <person name="Kim G.-B."/>
            <person name="Cho A."/>
            <person name="Jang H."/>
            <person name="Shin C.-H."/>
            <person name="Yu H.-J."/>
            <person name="Mun J.-H."/>
        </authorList>
    </citation>
    <scope>NUCLEOTIDE SEQUENCE [LARGE SCALE GENOMIC DNA]</scope>
    <source>
        <strain evidence="7">cv. Jeju island</strain>
        <tissue evidence="6">Leaf</tissue>
    </source>
</reference>
<evidence type="ECO:0000313" key="6">
    <source>
        <dbReference type="EMBL" id="PQM33655.1"/>
    </source>
</evidence>
<dbReference type="Gene3D" id="1.10.630.10">
    <property type="entry name" value="Cytochrome P450"/>
    <property type="match status" value="1"/>
</dbReference>
<dbReference type="SUPFAM" id="SSF48264">
    <property type="entry name" value="Cytochrome P450"/>
    <property type="match status" value="1"/>
</dbReference>
<evidence type="ECO:0000256" key="2">
    <source>
        <dbReference type="ARBA" id="ARBA00022617"/>
    </source>
</evidence>
<keyword evidence="4" id="KW-0560">Oxidoreductase</keyword>
<comment type="caution">
    <text evidence="6">The sequence shown here is derived from an EMBL/GenBank/DDBJ whole genome shotgun (WGS) entry which is preliminary data.</text>
</comment>
<organism evidence="6 7">
    <name type="scientific">Prunus yedoensis var. nudiflora</name>
    <dbReference type="NCBI Taxonomy" id="2094558"/>
    <lineage>
        <taxon>Eukaryota</taxon>
        <taxon>Viridiplantae</taxon>
        <taxon>Streptophyta</taxon>
        <taxon>Embryophyta</taxon>
        <taxon>Tracheophyta</taxon>
        <taxon>Spermatophyta</taxon>
        <taxon>Magnoliopsida</taxon>
        <taxon>eudicotyledons</taxon>
        <taxon>Gunneridae</taxon>
        <taxon>Pentapetalae</taxon>
        <taxon>rosids</taxon>
        <taxon>fabids</taxon>
        <taxon>Rosales</taxon>
        <taxon>Rosaceae</taxon>
        <taxon>Amygdaloideae</taxon>
        <taxon>Amygdaleae</taxon>
        <taxon>Prunus</taxon>
    </lineage>
</organism>
<proteinExistence type="inferred from homology"/>
<dbReference type="PRINTS" id="PR00463">
    <property type="entry name" value="EP450I"/>
</dbReference>
<dbReference type="STRING" id="2094558.A0A314U8E1"/>
<dbReference type="PANTHER" id="PTHR47955:SF8">
    <property type="entry name" value="CYTOCHROME P450 71D11-LIKE"/>
    <property type="match status" value="1"/>
</dbReference>
<keyword evidence="7" id="KW-1185">Reference proteome</keyword>
<dbReference type="EMBL" id="PJQY01003900">
    <property type="protein sequence ID" value="PQM33655.1"/>
    <property type="molecule type" value="Genomic_DNA"/>
</dbReference>
<dbReference type="GO" id="GO:0004497">
    <property type="term" value="F:monooxygenase activity"/>
    <property type="evidence" value="ECO:0007669"/>
    <property type="project" value="InterPro"/>
</dbReference>
<accession>A0A314U8E1</accession>
<sequence>MALKIVKRGKTKDSAINLPPGPWKLPFIGNIHQLVGSLPHHALRNLANRYGPLMHLRLGEVLTIVVSSAEYAKEVMKTHDVMFASRPPLLASTIMSYGSTNIGLHHMVITGSNCEKFAH</sequence>
<evidence type="ECO:0000256" key="3">
    <source>
        <dbReference type="ARBA" id="ARBA00022723"/>
    </source>
</evidence>
<dbReference type="OrthoDB" id="1194386at2759"/>
<dbReference type="PANTHER" id="PTHR47955">
    <property type="entry name" value="CYTOCHROME P450 FAMILY 71 PROTEIN"/>
    <property type="match status" value="1"/>
</dbReference>
<dbReference type="GO" id="GO:0016705">
    <property type="term" value="F:oxidoreductase activity, acting on paired donors, with incorporation or reduction of molecular oxygen"/>
    <property type="evidence" value="ECO:0007669"/>
    <property type="project" value="InterPro"/>
</dbReference>
<name>A0A314U8E1_PRUYE</name>
<comment type="similarity">
    <text evidence="1">Belongs to the cytochrome P450 family.</text>
</comment>
<gene>
    <name evidence="6" type="ORF">Pyn_30871</name>
</gene>
<evidence type="ECO:0000256" key="5">
    <source>
        <dbReference type="ARBA" id="ARBA00023004"/>
    </source>
</evidence>
<protein>
    <submittedName>
        <fullName evidence="6">Cytochrome P450 71D11-like</fullName>
    </submittedName>
</protein>
<dbReference type="GO" id="GO:0005506">
    <property type="term" value="F:iron ion binding"/>
    <property type="evidence" value="ECO:0007669"/>
    <property type="project" value="InterPro"/>
</dbReference>
<dbReference type="InterPro" id="IPR001128">
    <property type="entry name" value="Cyt_P450"/>
</dbReference>